<keyword evidence="2" id="KW-0479">Metal-binding</keyword>
<keyword evidence="2" id="KW-0378">Hydrolase</keyword>
<comment type="cofactor">
    <cofactor evidence="2">
        <name>Fe(2+)</name>
        <dbReference type="ChEBI" id="CHEBI:29033"/>
    </cofactor>
    <text evidence="2">Binds 1 Fe(2+) ion.</text>
</comment>
<dbReference type="Pfam" id="PF01327">
    <property type="entry name" value="Pep_deformylase"/>
    <property type="match status" value="1"/>
</dbReference>
<comment type="catalytic activity">
    <reaction evidence="2">
        <text>N-terminal N-formyl-L-methionyl-[peptide] + H2O = N-terminal L-methionyl-[peptide] + formate</text>
        <dbReference type="Rhea" id="RHEA:24420"/>
        <dbReference type="Rhea" id="RHEA-COMP:10639"/>
        <dbReference type="Rhea" id="RHEA-COMP:10640"/>
        <dbReference type="ChEBI" id="CHEBI:15377"/>
        <dbReference type="ChEBI" id="CHEBI:15740"/>
        <dbReference type="ChEBI" id="CHEBI:49298"/>
        <dbReference type="ChEBI" id="CHEBI:64731"/>
        <dbReference type="EC" id="3.5.1.88"/>
    </reaction>
</comment>
<dbReference type="PANTHER" id="PTHR10458:SF22">
    <property type="entry name" value="PEPTIDE DEFORMYLASE"/>
    <property type="match status" value="1"/>
</dbReference>
<dbReference type="InterPro" id="IPR036821">
    <property type="entry name" value="Peptide_deformylase_sf"/>
</dbReference>
<dbReference type="PRINTS" id="PR01576">
    <property type="entry name" value="PDEFORMYLASE"/>
</dbReference>
<dbReference type="Gene3D" id="3.90.45.10">
    <property type="entry name" value="Peptide deformylase"/>
    <property type="match status" value="1"/>
</dbReference>
<organism evidence="3">
    <name type="scientific">uncultured Acidobacteriota bacterium</name>
    <dbReference type="NCBI Taxonomy" id="171953"/>
    <lineage>
        <taxon>Bacteria</taxon>
        <taxon>Pseudomonadati</taxon>
        <taxon>Acidobacteriota</taxon>
        <taxon>environmental samples</taxon>
    </lineage>
</organism>
<comment type="similarity">
    <text evidence="1 2">Belongs to the polypeptide deformylase family.</text>
</comment>
<evidence type="ECO:0000313" key="3">
    <source>
        <dbReference type="EMBL" id="BAL53887.1"/>
    </source>
</evidence>
<dbReference type="PANTHER" id="PTHR10458">
    <property type="entry name" value="PEPTIDE DEFORMYLASE"/>
    <property type="match status" value="1"/>
</dbReference>
<dbReference type="EMBL" id="AP011670">
    <property type="protein sequence ID" value="BAL53887.1"/>
    <property type="molecule type" value="Genomic_DNA"/>
</dbReference>
<comment type="function">
    <text evidence="2">Removes the formyl group from the N-terminal Met of newly synthesized proteins. Requires at least a dipeptide for an efficient rate of reaction. N-terminal L-methionine is a prerequisite for activity but the enzyme has broad specificity at other positions.</text>
</comment>
<feature type="binding site" evidence="2">
    <location>
        <position position="134"/>
    </location>
    <ligand>
        <name>Fe cation</name>
        <dbReference type="ChEBI" id="CHEBI:24875"/>
    </ligand>
</feature>
<evidence type="ECO:0000313" key="4">
    <source>
        <dbReference type="EMBL" id="BAL54616.1"/>
    </source>
</evidence>
<evidence type="ECO:0000256" key="2">
    <source>
        <dbReference type="HAMAP-Rule" id="MF_00163"/>
    </source>
</evidence>
<keyword evidence="2" id="KW-0408">Iron</keyword>
<dbReference type="CDD" id="cd00487">
    <property type="entry name" value="Pep_deformylase"/>
    <property type="match status" value="1"/>
</dbReference>
<dbReference type="EMBL" id="AP011695">
    <property type="protein sequence ID" value="BAL54616.1"/>
    <property type="molecule type" value="Genomic_DNA"/>
</dbReference>
<accession>H5SCK1</accession>
<dbReference type="PIRSF" id="PIRSF004749">
    <property type="entry name" value="Pep_def"/>
    <property type="match status" value="1"/>
</dbReference>
<dbReference type="SUPFAM" id="SSF56420">
    <property type="entry name" value="Peptide deformylase"/>
    <property type="match status" value="1"/>
</dbReference>
<keyword evidence="2" id="KW-0648">Protein biosynthesis</keyword>
<dbReference type="AlphaFoldDB" id="H5SCK1"/>
<dbReference type="GO" id="GO:0046872">
    <property type="term" value="F:metal ion binding"/>
    <property type="evidence" value="ECO:0007669"/>
    <property type="project" value="UniProtKB-KW"/>
</dbReference>
<feature type="binding site" evidence="2">
    <location>
        <position position="92"/>
    </location>
    <ligand>
        <name>Fe cation</name>
        <dbReference type="ChEBI" id="CHEBI:24875"/>
    </ligand>
</feature>
<dbReference type="GO" id="GO:0042586">
    <property type="term" value="F:peptide deformylase activity"/>
    <property type="evidence" value="ECO:0007669"/>
    <property type="project" value="UniProtKB-UniRule"/>
</dbReference>
<dbReference type="InterPro" id="IPR023635">
    <property type="entry name" value="Peptide_deformylase"/>
</dbReference>
<evidence type="ECO:0000256" key="1">
    <source>
        <dbReference type="ARBA" id="ARBA00010759"/>
    </source>
</evidence>
<dbReference type="EC" id="3.5.1.88" evidence="2"/>
<dbReference type="GO" id="GO:0006412">
    <property type="term" value="P:translation"/>
    <property type="evidence" value="ECO:0007669"/>
    <property type="project" value="UniProtKB-UniRule"/>
</dbReference>
<reference evidence="3" key="1">
    <citation type="journal article" date="2005" name="Environ. Microbiol.">
        <title>Genetic and functional properties of uncultivated thermophilic crenarchaeotes from a subsurface gold mine as revealed by analysis of genome fragments.</title>
        <authorList>
            <person name="Nunoura T."/>
            <person name="Hirayama H."/>
            <person name="Takami H."/>
            <person name="Oida H."/>
            <person name="Nishi S."/>
            <person name="Shimamura S."/>
            <person name="Suzuki Y."/>
            <person name="Inagaki F."/>
            <person name="Takai K."/>
            <person name="Nealson K.H."/>
            <person name="Horikoshi K."/>
        </authorList>
    </citation>
    <scope>NUCLEOTIDE SEQUENCE</scope>
</reference>
<feature type="binding site" evidence="2">
    <location>
        <position position="138"/>
    </location>
    <ligand>
        <name>Fe cation</name>
        <dbReference type="ChEBI" id="CHEBI:24875"/>
    </ligand>
</feature>
<sequence>MVRDILKYGDPRLVRPSEPVTEFTDELRRLVEDMFETMYAARGVGLAAPQIGVNRRLFVMDCSGGRDAAERVVLINPEILATEGEVVEEEGCLSLPGLYAKVARPYRVLARGLDLDQREITLEVTGLAARCVCHEVDHLDGRLYISRLSPLKRDLLERKIRKMIKSGEW</sequence>
<protein>
    <recommendedName>
        <fullName evidence="2">Peptide deformylase</fullName>
        <shortName evidence="2">PDF</shortName>
        <ecNumber evidence="2">3.5.1.88</ecNumber>
    </recommendedName>
    <alternativeName>
        <fullName evidence="2">Polypeptide deformylase</fullName>
    </alternativeName>
</protein>
<feature type="active site" evidence="2">
    <location>
        <position position="135"/>
    </location>
</feature>
<dbReference type="NCBIfam" id="TIGR00079">
    <property type="entry name" value="pept_deformyl"/>
    <property type="match status" value="1"/>
</dbReference>
<gene>
    <name evidence="2" type="primary">def</name>
    <name evidence="3" type="ORF">HGMM_F10H10C22</name>
    <name evidence="4" type="ORF">HGMM_F17D01C03</name>
</gene>
<dbReference type="HAMAP" id="MF_00163">
    <property type="entry name" value="Pep_deformylase"/>
    <property type="match status" value="1"/>
</dbReference>
<proteinExistence type="inferred from homology"/>
<reference evidence="3" key="2">
    <citation type="journal article" date="2012" name="PLoS ONE">
        <title>A Deeply Branching Thermophilic Bacterium with an Ancient Acetyl-CoA Pathway Dominates a Subsurface Ecosystem.</title>
        <authorList>
            <person name="Takami H."/>
            <person name="Noguchi H."/>
            <person name="Takaki Y."/>
            <person name="Uchiyama I."/>
            <person name="Toyoda A."/>
            <person name="Nishi S."/>
            <person name="Chee G.-J."/>
            <person name="Arai W."/>
            <person name="Nunoura T."/>
            <person name="Itoh T."/>
            <person name="Hattori M."/>
            <person name="Takai K."/>
        </authorList>
    </citation>
    <scope>NUCLEOTIDE SEQUENCE</scope>
</reference>
<name>H5SCK1_9BACT</name>
<dbReference type="NCBIfam" id="NF001159">
    <property type="entry name" value="PRK00150.1-3"/>
    <property type="match status" value="1"/>
</dbReference>